<evidence type="ECO:0000313" key="1">
    <source>
        <dbReference type="EMBL" id="KZM97878.1"/>
    </source>
</evidence>
<reference evidence="1" key="1">
    <citation type="journal article" date="2016" name="Nat. Genet.">
        <title>A high-quality carrot genome assembly provides new insights into carotenoid accumulation and asterid genome evolution.</title>
        <authorList>
            <person name="Iorizzo M."/>
            <person name="Ellison S."/>
            <person name="Senalik D."/>
            <person name="Zeng P."/>
            <person name="Satapoomin P."/>
            <person name="Huang J."/>
            <person name="Bowman M."/>
            <person name="Iovene M."/>
            <person name="Sanseverino W."/>
            <person name="Cavagnaro P."/>
            <person name="Yildiz M."/>
            <person name="Macko-Podgorni A."/>
            <person name="Moranska E."/>
            <person name="Grzebelus E."/>
            <person name="Grzebelus D."/>
            <person name="Ashrafi H."/>
            <person name="Zheng Z."/>
            <person name="Cheng S."/>
            <person name="Spooner D."/>
            <person name="Van Deynze A."/>
            <person name="Simon P."/>
        </authorList>
    </citation>
    <scope>NUCLEOTIDE SEQUENCE [LARGE SCALE GENOMIC DNA]</scope>
    <source>
        <tissue evidence="1">Leaf</tissue>
    </source>
</reference>
<name>A0A165X6I7_DAUCS</name>
<dbReference type="EMBL" id="LNRQ01000004">
    <property type="protein sequence ID" value="KZM97878.1"/>
    <property type="molecule type" value="Genomic_DNA"/>
</dbReference>
<organism evidence="1">
    <name type="scientific">Daucus carota subsp. sativus</name>
    <name type="common">Carrot</name>
    <dbReference type="NCBI Taxonomy" id="79200"/>
    <lineage>
        <taxon>Eukaryota</taxon>
        <taxon>Viridiplantae</taxon>
        <taxon>Streptophyta</taxon>
        <taxon>Embryophyta</taxon>
        <taxon>Tracheophyta</taxon>
        <taxon>Spermatophyta</taxon>
        <taxon>Magnoliopsida</taxon>
        <taxon>eudicotyledons</taxon>
        <taxon>Gunneridae</taxon>
        <taxon>Pentapetalae</taxon>
        <taxon>asterids</taxon>
        <taxon>campanulids</taxon>
        <taxon>Apiales</taxon>
        <taxon>Apiaceae</taxon>
        <taxon>Apioideae</taxon>
        <taxon>Scandiceae</taxon>
        <taxon>Daucinae</taxon>
        <taxon>Daucus</taxon>
        <taxon>Daucus sect. Daucus</taxon>
    </lineage>
</organism>
<accession>A0A165X6I7</accession>
<comment type="caution">
    <text evidence="1">The sequence shown here is derived from an EMBL/GenBank/DDBJ whole genome shotgun (WGS) entry which is preliminary data.</text>
</comment>
<protein>
    <submittedName>
        <fullName evidence="1">Uncharacterized protein</fullName>
    </submittedName>
</protein>
<proteinExistence type="predicted"/>
<dbReference type="Gramene" id="KZM97878">
    <property type="protein sequence ID" value="KZM97878"/>
    <property type="gene ID" value="DCAR_014760"/>
</dbReference>
<dbReference type="AlphaFoldDB" id="A0A165X6I7"/>
<gene>
    <name evidence="1" type="ORF">DCAR_014760</name>
</gene>
<sequence>MDPQGIKRRLASNIEKLIKLFDVLIDDRLELKRRGNPDENTGTADLLDGLLKLLESHEIDKSVIQHMFVNGTVLREFMTTE</sequence>